<organism evidence="2 3">
    <name type="scientific">Solitalea longa</name>
    <dbReference type="NCBI Taxonomy" id="2079460"/>
    <lineage>
        <taxon>Bacteria</taxon>
        <taxon>Pseudomonadati</taxon>
        <taxon>Bacteroidota</taxon>
        <taxon>Sphingobacteriia</taxon>
        <taxon>Sphingobacteriales</taxon>
        <taxon>Sphingobacteriaceae</taxon>
        <taxon>Solitalea</taxon>
    </lineage>
</organism>
<feature type="signal peptide" evidence="1">
    <location>
        <begin position="1"/>
        <end position="22"/>
    </location>
</feature>
<keyword evidence="3" id="KW-1185">Reference proteome</keyword>
<accession>A0A2S4ZWZ4</accession>
<keyword evidence="1" id="KW-0732">Signal</keyword>
<dbReference type="EMBL" id="PQVF01000018">
    <property type="protein sequence ID" value="POY34825.1"/>
    <property type="molecule type" value="Genomic_DNA"/>
</dbReference>
<evidence type="ECO:0000256" key="1">
    <source>
        <dbReference type="SAM" id="SignalP"/>
    </source>
</evidence>
<dbReference type="AlphaFoldDB" id="A0A2S4ZWZ4"/>
<feature type="chain" id="PRO_5015505090" evidence="1">
    <location>
        <begin position="23"/>
        <end position="204"/>
    </location>
</feature>
<sequence>MKHALKVIILAGMAMVMGTMNFCTKSETPSLQNAQVVSTSDDQTKVEEGIKERCGSSDMQLISKAIGCADYLCDYLIYEDYGKCEIYNTSSNIYFYFTIFPETGYKIKKASVRVSNDIDVHTTTPVTASNSGCYATTLLVTIPLSSHPFAGRAFYEYKVDLVRVGGTGPVCSVVGTNYAGNRSSNVDRTPWRIYSIQSCGITKQ</sequence>
<name>A0A2S4ZWZ4_9SPHI</name>
<protein>
    <submittedName>
        <fullName evidence="2">Uncharacterized protein</fullName>
    </submittedName>
</protein>
<dbReference type="Proteomes" id="UP000236893">
    <property type="component" value="Unassembled WGS sequence"/>
</dbReference>
<evidence type="ECO:0000313" key="2">
    <source>
        <dbReference type="EMBL" id="POY34825.1"/>
    </source>
</evidence>
<reference evidence="2 3" key="1">
    <citation type="submission" date="2018-01" db="EMBL/GenBank/DDBJ databases">
        <authorList>
            <person name="Gaut B.S."/>
            <person name="Morton B.R."/>
            <person name="Clegg M.T."/>
            <person name="Duvall M.R."/>
        </authorList>
    </citation>
    <scope>NUCLEOTIDE SEQUENCE [LARGE SCALE GENOMIC DNA]</scope>
    <source>
        <strain evidence="2 3">HR-AV</strain>
    </source>
</reference>
<gene>
    <name evidence="2" type="ORF">C3K47_18475</name>
</gene>
<evidence type="ECO:0000313" key="3">
    <source>
        <dbReference type="Proteomes" id="UP000236893"/>
    </source>
</evidence>
<comment type="caution">
    <text evidence="2">The sequence shown here is derived from an EMBL/GenBank/DDBJ whole genome shotgun (WGS) entry which is preliminary data.</text>
</comment>
<proteinExistence type="predicted"/>